<protein>
    <submittedName>
        <fullName evidence="3">Universal stress protein</fullName>
    </submittedName>
</protein>
<feature type="domain" description="UspA" evidence="2">
    <location>
        <begin position="7"/>
        <end position="125"/>
    </location>
</feature>
<comment type="caution">
    <text evidence="3">The sequence shown here is derived from an EMBL/GenBank/DDBJ whole genome shotgun (WGS) entry which is preliminary data.</text>
</comment>
<evidence type="ECO:0000259" key="2">
    <source>
        <dbReference type="Pfam" id="PF00582"/>
    </source>
</evidence>
<evidence type="ECO:0000256" key="1">
    <source>
        <dbReference type="ARBA" id="ARBA00008791"/>
    </source>
</evidence>
<keyword evidence="4" id="KW-1185">Reference proteome</keyword>
<organism evidence="3 4">
    <name type="scientific">Fluviicola chungangensis</name>
    <dbReference type="NCBI Taxonomy" id="2597671"/>
    <lineage>
        <taxon>Bacteria</taxon>
        <taxon>Pseudomonadati</taxon>
        <taxon>Bacteroidota</taxon>
        <taxon>Flavobacteriia</taxon>
        <taxon>Flavobacteriales</taxon>
        <taxon>Crocinitomicaceae</taxon>
        <taxon>Fluviicola</taxon>
    </lineage>
</organism>
<dbReference type="RefSeq" id="WP_144331295.1">
    <property type="nucleotide sequence ID" value="NZ_VLPL01000001.1"/>
</dbReference>
<evidence type="ECO:0000313" key="4">
    <source>
        <dbReference type="Proteomes" id="UP000316008"/>
    </source>
</evidence>
<sequence length="268" mass="29743">MSRNLYIVPHDLTEVGNTALDYALFLGTHVRTDIMLLHLVDNKSKIAAVEAKLWDIIKSKVVSPSVEMFVMVTVGDIFTDISKIANREHAQLILMGTHGAKGFQKLTGSFAMKVITSCDVPFIVVQKETKHVEIKNIVVPIDLTKESLQIVSPAGDLARIFDATVHVIGEKHTDEGLSQQTKNRVLLIRNKYDEKGAKCEVNLLPSSGSYSKKVMGYVKEKNIDLIALAYHSESLLPQFDNFAQSLITNDLKLPCMIIAAKQSGNLYF</sequence>
<reference evidence="3 4" key="1">
    <citation type="submission" date="2019-07" db="EMBL/GenBank/DDBJ databases">
        <authorList>
            <person name="Huq M.A."/>
        </authorList>
    </citation>
    <scope>NUCLEOTIDE SEQUENCE [LARGE SCALE GENOMIC DNA]</scope>
    <source>
        <strain evidence="3 4">MAH-3</strain>
    </source>
</reference>
<accession>A0A556N6E6</accession>
<dbReference type="OrthoDB" id="1522603at2"/>
<name>A0A556N6E6_9FLAO</name>
<dbReference type="SUPFAM" id="SSF52402">
    <property type="entry name" value="Adenine nucleotide alpha hydrolases-like"/>
    <property type="match status" value="2"/>
</dbReference>
<dbReference type="EMBL" id="VLPL01000001">
    <property type="protein sequence ID" value="TSJ47760.1"/>
    <property type="molecule type" value="Genomic_DNA"/>
</dbReference>
<evidence type="ECO:0000313" key="3">
    <source>
        <dbReference type="EMBL" id="TSJ47760.1"/>
    </source>
</evidence>
<dbReference type="PRINTS" id="PR01438">
    <property type="entry name" value="UNVRSLSTRESS"/>
</dbReference>
<dbReference type="PANTHER" id="PTHR46268">
    <property type="entry name" value="STRESS RESPONSE PROTEIN NHAX"/>
    <property type="match status" value="1"/>
</dbReference>
<dbReference type="CDD" id="cd00293">
    <property type="entry name" value="USP-like"/>
    <property type="match status" value="2"/>
</dbReference>
<dbReference type="Gene3D" id="3.40.50.12370">
    <property type="match status" value="1"/>
</dbReference>
<proteinExistence type="inferred from homology"/>
<gene>
    <name evidence="3" type="ORF">FO442_01125</name>
</gene>
<dbReference type="InterPro" id="IPR006015">
    <property type="entry name" value="Universal_stress_UspA"/>
</dbReference>
<dbReference type="InterPro" id="IPR006016">
    <property type="entry name" value="UspA"/>
</dbReference>
<comment type="similarity">
    <text evidence="1">Belongs to the universal stress protein A family.</text>
</comment>
<dbReference type="Pfam" id="PF00582">
    <property type="entry name" value="Usp"/>
    <property type="match status" value="2"/>
</dbReference>
<dbReference type="AlphaFoldDB" id="A0A556N6E6"/>
<dbReference type="PANTHER" id="PTHR46268:SF6">
    <property type="entry name" value="UNIVERSAL STRESS PROTEIN UP12"/>
    <property type="match status" value="1"/>
</dbReference>
<feature type="domain" description="UspA" evidence="2">
    <location>
        <begin position="134"/>
        <end position="238"/>
    </location>
</feature>
<dbReference type="Proteomes" id="UP000316008">
    <property type="component" value="Unassembled WGS sequence"/>
</dbReference>